<evidence type="ECO:0000313" key="1">
    <source>
        <dbReference type="EMBL" id="CAG8506505.1"/>
    </source>
</evidence>
<accession>A0ABM8W296</accession>
<dbReference type="EMBL" id="CAJVQB010000772">
    <property type="protein sequence ID" value="CAG8506505.1"/>
    <property type="molecule type" value="Genomic_DNA"/>
</dbReference>
<dbReference type="Proteomes" id="UP000789901">
    <property type="component" value="Unassembled WGS sequence"/>
</dbReference>
<reference evidence="1 2" key="1">
    <citation type="submission" date="2021-06" db="EMBL/GenBank/DDBJ databases">
        <authorList>
            <person name="Kallberg Y."/>
            <person name="Tangrot J."/>
            <person name="Rosling A."/>
        </authorList>
    </citation>
    <scope>NUCLEOTIDE SEQUENCE [LARGE SCALE GENOMIC DNA]</scope>
    <source>
        <strain evidence="1 2">120-4 pot B 10/14</strain>
    </source>
</reference>
<proteinExistence type="predicted"/>
<gene>
    <name evidence="1" type="ORF">GMARGA_LOCUS2462</name>
</gene>
<keyword evidence="2" id="KW-1185">Reference proteome</keyword>
<sequence>MRRAIRRKYLLTITDTEVHVIWKTKETIGQERHEKMDPRSLEEISPALDNDTEIYALDEKRPQPYPSNSNQKKRIQTQLVGTWENRLREEIGLYDNPWTDIESSTIYFTAIDKPPNQTEAPPKHTINEYLEEFIQDKNLDELQKE</sequence>
<evidence type="ECO:0000313" key="2">
    <source>
        <dbReference type="Proteomes" id="UP000789901"/>
    </source>
</evidence>
<organism evidence="1 2">
    <name type="scientific">Gigaspora margarita</name>
    <dbReference type="NCBI Taxonomy" id="4874"/>
    <lineage>
        <taxon>Eukaryota</taxon>
        <taxon>Fungi</taxon>
        <taxon>Fungi incertae sedis</taxon>
        <taxon>Mucoromycota</taxon>
        <taxon>Glomeromycotina</taxon>
        <taxon>Glomeromycetes</taxon>
        <taxon>Diversisporales</taxon>
        <taxon>Gigasporaceae</taxon>
        <taxon>Gigaspora</taxon>
    </lineage>
</organism>
<name>A0ABM8W296_GIGMA</name>
<comment type="caution">
    <text evidence="1">The sequence shown here is derived from an EMBL/GenBank/DDBJ whole genome shotgun (WGS) entry which is preliminary data.</text>
</comment>
<protein>
    <submittedName>
        <fullName evidence="1">17831_t:CDS:1</fullName>
    </submittedName>
</protein>